<accession>A0A1D7QTB7</accession>
<keyword evidence="2" id="KW-0812">Transmembrane</keyword>
<feature type="transmembrane region" description="Helical" evidence="2">
    <location>
        <begin position="346"/>
        <end position="371"/>
    </location>
</feature>
<organism evidence="3 4">
    <name type="scientific">Salisediminibacterium beveridgei</name>
    <dbReference type="NCBI Taxonomy" id="632773"/>
    <lineage>
        <taxon>Bacteria</taxon>
        <taxon>Bacillati</taxon>
        <taxon>Bacillota</taxon>
        <taxon>Bacilli</taxon>
        <taxon>Bacillales</taxon>
        <taxon>Bacillaceae</taxon>
        <taxon>Salisediminibacterium</taxon>
    </lineage>
</organism>
<proteinExistence type="predicted"/>
<dbReference type="PATRIC" id="fig|632773.3.peg.908"/>
<sequence length="400" mass="45220">MGLQHNAVKDAQKEKQLTLGLLTAPELPEEIIDKMKGSLPKLLKQYVDENVEWTIRTLTDPLSGSEGYSKEIMNELEKVKDRENWDLIISVTDLPIFFQRRLIVSDADVKKNIAYISIPALGAAPIKKRVREAVIQLTDEMHHGAASEDREEREGEHSGGKADLVEKDRVNKSSQDLTKRRMTERISPIKRQSFARENSNVDVRYLVESRVSGFIRMISGMVLANRPWTIFPAFKKVLATAFATGAYGLIFPNLWLLSNSYSMTRLITMMAVAITAMVAWIIVVHHLWEEKHDNHSRYLANLYNAVTALTLGIGVLFYYVMLYGIFLITVVLFIPPSMLEYELGRAVGPGIFFVIAWLVTSVATLVGAIGAGLESENTILKATYGHRQQIRWQQAKERQD</sequence>
<feature type="transmembrane region" description="Helical" evidence="2">
    <location>
        <begin position="308"/>
        <end position="334"/>
    </location>
</feature>
<dbReference type="KEGG" id="bbev:BBEV_0854"/>
<keyword evidence="4" id="KW-1185">Reference proteome</keyword>
<evidence type="ECO:0000256" key="2">
    <source>
        <dbReference type="SAM" id="Phobius"/>
    </source>
</evidence>
<feature type="transmembrane region" description="Helical" evidence="2">
    <location>
        <begin position="237"/>
        <end position="257"/>
    </location>
</feature>
<dbReference type="AlphaFoldDB" id="A0A1D7QTB7"/>
<keyword evidence="2" id="KW-1133">Transmembrane helix</keyword>
<evidence type="ECO:0008006" key="5">
    <source>
        <dbReference type="Google" id="ProtNLM"/>
    </source>
</evidence>
<name>A0A1D7QTB7_9BACI</name>
<evidence type="ECO:0000256" key="1">
    <source>
        <dbReference type="SAM" id="MobiDB-lite"/>
    </source>
</evidence>
<feature type="transmembrane region" description="Helical" evidence="2">
    <location>
        <begin position="269"/>
        <end position="288"/>
    </location>
</feature>
<keyword evidence="2" id="KW-0472">Membrane</keyword>
<evidence type="ECO:0000313" key="4">
    <source>
        <dbReference type="Proteomes" id="UP000094463"/>
    </source>
</evidence>
<gene>
    <name evidence="3" type="ORF">BBEV_0854</name>
</gene>
<dbReference type="STRING" id="632773.BBEV_0854"/>
<protein>
    <recommendedName>
        <fullName evidence="5">5,10-methylene-tetrahydrofolate dehydrogenase</fullName>
    </recommendedName>
</protein>
<dbReference type="EMBL" id="CP012502">
    <property type="protein sequence ID" value="AOM82225.1"/>
    <property type="molecule type" value="Genomic_DNA"/>
</dbReference>
<reference evidence="3 4" key="1">
    <citation type="submission" date="2015-08" db="EMBL/GenBank/DDBJ databases">
        <title>The complete genome sequence of Bacillus beveridgei MLTeJB.</title>
        <authorList>
            <person name="Hanson T.E."/>
            <person name="Mesa C."/>
            <person name="Basesman S.M."/>
            <person name="Oremland R.S."/>
        </authorList>
    </citation>
    <scope>NUCLEOTIDE SEQUENCE [LARGE SCALE GENOMIC DNA]</scope>
    <source>
        <strain evidence="3 4">MLTeJB</strain>
    </source>
</reference>
<evidence type="ECO:0000313" key="3">
    <source>
        <dbReference type="EMBL" id="AOM82225.1"/>
    </source>
</evidence>
<dbReference type="Proteomes" id="UP000094463">
    <property type="component" value="Chromosome"/>
</dbReference>
<feature type="region of interest" description="Disordered" evidence="1">
    <location>
        <begin position="142"/>
        <end position="177"/>
    </location>
</feature>